<dbReference type="Proteomes" id="UP000282388">
    <property type="component" value="Unassembled WGS sequence"/>
</dbReference>
<dbReference type="AlphaFoldDB" id="A0A3A8E4U1"/>
<sequence>MIEGNDPAKLLKSMELDLAVLLIREPIAGFIKSESELSCNLGLRTELILGAAANKLVNFNAMECIPYYLFLTSIV</sequence>
<keyword evidence="2" id="KW-1185">Reference proteome</keyword>
<reference evidence="1 2" key="1">
    <citation type="submission" date="2018-09" db="EMBL/GenBank/DDBJ databases">
        <title>The draft genome of Acinetobacter spp. strains.</title>
        <authorList>
            <person name="Qin J."/>
            <person name="Feng Y."/>
            <person name="Zong Z."/>
        </authorList>
    </citation>
    <scope>NUCLEOTIDE SEQUENCE [LARGE SCALE GENOMIC DNA]</scope>
    <source>
        <strain evidence="1 2">WCHAc060012</strain>
    </source>
</reference>
<comment type="caution">
    <text evidence="1">The sequence shown here is derived from an EMBL/GenBank/DDBJ whole genome shotgun (WGS) entry which is preliminary data.</text>
</comment>
<evidence type="ECO:0000313" key="2">
    <source>
        <dbReference type="Proteomes" id="UP000282388"/>
    </source>
</evidence>
<protein>
    <submittedName>
        <fullName evidence="1">Uncharacterized protein</fullName>
    </submittedName>
</protein>
<dbReference type="EMBL" id="RAXV01000035">
    <property type="protein sequence ID" value="RKG29665.1"/>
    <property type="molecule type" value="Genomic_DNA"/>
</dbReference>
<accession>A0A3A8E4U1</accession>
<gene>
    <name evidence="1" type="ORF">D7V32_13900</name>
</gene>
<evidence type="ECO:0000313" key="1">
    <source>
        <dbReference type="EMBL" id="RKG29665.1"/>
    </source>
</evidence>
<organism evidence="1 2">
    <name type="scientific">Acinetobacter tianfuensis</name>
    <dbReference type="NCBI Taxonomy" id="2419603"/>
    <lineage>
        <taxon>Bacteria</taxon>
        <taxon>Pseudomonadati</taxon>
        <taxon>Pseudomonadota</taxon>
        <taxon>Gammaproteobacteria</taxon>
        <taxon>Moraxellales</taxon>
        <taxon>Moraxellaceae</taxon>
        <taxon>Acinetobacter</taxon>
    </lineage>
</organism>
<proteinExistence type="predicted"/>
<name>A0A3A8E4U1_9GAMM</name>